<evidence type="ECO:0000256" key="7">
    <source>
        <dbReference type="ARBA" id="ARBA00022729"/>
    </source>
</evidence>
<dbReference type="GO" id="GO:0031012">
    <property type="term" value="C:extracellular matrix"/>
    <property type="evidence" value="ECO:0007669"/>
    <property type="project" value="InterPro"/>
</dbReference>
<evidence type="ECO:0000256" key="6">
    <source>
        <dbReference type="ARBA" id="ARBA00022723"/>
    </source>
</evidence>
<dbReference type="PANTHER" id="PTHR38340">
    <property type="entry name" value="S-LAYER PROTEIN"/>
    <property type="match status" value="1"/>
</dbReference>
<dbReference type="InterPro" id="IPR001818">
    <property type="entry name" value="Pept_M10_metallopeptidase"/>
</dbReference>
<dbReference type="SUPFAM" id="SSF51120">
    <property type="entry name" value="beta-Roll"/>
    <property type="match status" value="2"/>
</dbReference>
<dbReference type="Proteomes" id="UP000613266">
    <property type="component" value="Unassembled WGS sequence"/>
</dbReference>
<dbReference type="InterPro" id="IPR024079">
    <property type="entry name" value="MetalloPept_cat_dom_sf"/>
</dbReference>
<evidence type="ECO:0000256" key="4">
    <source>
        <dbReference type="ARBA" id="ARBA00022525"/>
    </source>
</evidence>
<evidence type="ECO:0000313" key="14">
    <source>
        <dbReference type="Proteomes" id="UP000613266"/>
    </source>
</evidence>
<evidence type="ECO:0000313" key="13">
    <source>
        <dbReference type="EMBL" id="MBH9575796.1"/>
    </source>
</evidence>
<keyword evidence="6" id="KW-0479">Metal-binding</keyword>
<dbReference type="Pfam" id="PF08548">
    <property type="entry name" value="Peptidase_M10_C"/>
    <property type="match status" value="1"/>
</dbReference>
<comment type="caution">
    <text evidence="13">The sequence shown here is derived from an EMBL/GenBank/DDBJ whole genome shotgun (WGS) entry which is preliminary data.</text>
</comment>
<dbReference type="InterPro" id="IPR032812">
    <property type="entry name" value="SbsA_Ig"/>
</dbReference>
<dbReference type="PANTHER" id="PTHR38340:SF1">
    <property type="entry name" value="S-LAYER PROTEIN"/>
    <property type="match status" value="1"/>
</dbReference>
<evidence type="ECO:0000256" key="1">
    <source>
        <dbReference type="ARBA" id="ARBA00001913"/>
    </source>
</evidence>
<dbReference type="SMART" id="SM00235">
    <property type="entry name" value="ZnMc"/>
    <property type="match status" value="1"/>
</dbReference>
<feature type="region of interest" description="Disordered" evidence="11">
    <location>
        <begin position="316"/>
        <end position="339"/>
    </location>
</feature>
<feature type="region of interest" description="Disordered" evidence="11">
    <location>
        <begin position="758"/>
        <end position="785"/>
    </location>
</feature>
<keyword evidence="9" id="KW-0378">Hydrolase</keyword>
<dbReference type="InterPro" id="IPR013858">
    <property type="entry name" value="Peptidase_M10B_C"/>
</dbReference>
<name>A0A931IXZ1_9BURK</name>
<evidence type="ECO:0000256" key="9">
    <source>
        <dbReference type="ARBA" id="ARBA00022801"/>
    </source>
</evidence>
<keyword evidence="10" id="KW-0862">Zinc</keyword>
<dbReference type="GO" id="GO:0004222">
    <property type="term" value="F:metalloendopeptidase activity"/>
    <property type="evidence" value="ECO:0007669"/>
    <property type="project" value="InterPro"/>
</dbReference>
<dbReference type="InterPro" id="IPR007280">
    <property type="entry name" value="Peptidase_C_arc/bac"/>
</dbReference>
<dbReference type="InterPro" id="IPR006026">
    <property type="entry name" value="Peptidase_Metallo"/>
</dbReference>
<evidence type="ECO:0000256" key="8">
    <source>
        <dbReference type="ARBA" id="ARBA00022737"/>
    </source>
</evidence>
<evidence type="ECO:0000256" key="10">
    <source>
        <dbReference type="ARBA" id="ARBA00022833"/>
    </source>
</evidence>
<dbReference type="InterPro" id="IPR014755">
    <property type="entry name" value="Cu-Rt/internalin_Ig-like"/>
</dbReference>
<dbReference type="InterPro" id="IPR018511">
    <property type="entry name" value="Hemolysin-typ_Ca-bd_CS"/>
</dbReference>
<keyword evidence="5" id="KW-0645">Protease</keyword>
<dbReference type="Pfam" id="PF00353">
    <property type="entry name" value="HemolysinCabind"/>
    <property type="match status" value="2"/>
</dbReference>
<evidence type="ECO:0000256" key="5">
    <source>
        <dbReference type="ARBA" id="ARBA00022670"/>
    </source>
</evidence>
<feature type="domain" description="Peptidase metallopeptidase" evidence="12">
    <location>
        <begin position="17"/>
        <end position="167"/>
    </location>
</feature>
<organism evidence="13 14">
    <name type="scientific">Inhella proteolytica</name>
    <dbReference type="NCBI Taxonomy" id="2795029"/>
    <lineage>
        <taxon>Bacteria</taxon>
        <taxon>Pseudomonadati</taxon>
        <taxon>Pseudomonadota</taxon>
        <taxon>Betaproteobacteria</taxon>
        <taxon>Burkholderiales</taxon>
        <taxon>Sphaerotilaceae</taxon>
        <taxon>Inhella</taxon>
    </lineage>
</organism>
<protein>
    <submittedName>
        <fullName evidence="13">M10 family metallopeptidase C-terminal domain-containing protein</fullName>
    </submittedName>
</protein>
<proteinExistence type="inferred from homology"/>
<keyword evidence="4" id="KW-0964">Secreted</keyword>
<dbReference type="GO" id="GO:0005615">
    <property type="term" value="C:extracellular space"/>
    <property type="evidence" value="ECO:0007669"/>
    <property type="project" value="InterPro"/>
</dbReference>
<dbReference type="InterPro" id="IPR001343">
    <property type="entry name" value="Hemolysn_Ca-bd"/>
</dbReference>
<evidence type="ECO:0000256" key="3">
    <source>
        <dbReference type="ARBA" id="ARBA00009490"/>
    </source>
</evidence>
<sequence>MAIAQWTLAQVIAQLNSGRKWTGSTITYSFPTSVSGLYADEEGPGFRPTNGSQQTLMRLALNTWDDLIPANFQLGSAGSTALEFGYTSTGIGYAHAYYPTNGSIWFNATEGDLTDPVLGAYGFLTFVHEIGHALGLDHMGDYNGNGNWSPSSYQDSIVLSVMSYFGPRYAASQYSPDIAQADWSDSRNQVHDPQTPMVNDVAAIQQMYGTPTDTRAGNTTYGFRSNVDGAMAQIFDFTRNANPILTIFDSAGTDTLDLSGWSTPSRIDLTPGAYSSGNSMTNNIGIAYSAWIENAIGGSANDVLIGNSLANRLEGGAGDDELEGREGDDLLVPGSGSDRVDGGDGTDTLVLSLAQSAYSFSLSGSLLTLSSGALVVRSSNVERFQFLDVTRTLSELVGGGGNPQPSAPVLLSRTPADDSANVPIGANLVLGFSEAVLAGSGTIRLLGSDGSVLREVAANDTRQVQISGSTVTLNLETDLAAGTQYVVNIGATAFRNAAGVYYGGLTGLSSWDFRTVTATVNDDYPLDVSTTGRIVPGGAGVTANIDSGTDGDLFRVDLSSGVTYRFTMTAPATSAVDPYLMLYGMQPEVDLITFDDDSGGNFNSVIYFTPTQTGSYYLAAYDYADAQGSYTLSASIPSDDYLGSAATLGRVSAGDVVSGRIGVPSDADNFFISLVAGQTYTFELNRTAGDGLDDPYLTLLDTSGKALAFDDDSGVGGNAIIVFKAPTTGNYQLSVSDTDQGTGNYRIVTQVNTRFTGTPSNDNFAGGSGPDTLDGGDGNDTLRGGGGSDLLDGGAGIDTAKYNGSAELFEIFITDQGWLLRDATNAEGSDTLVNIERLAFPDAHVALDLDGNAGITALILGAVFGADAVYEPGYVGIGLSLLDGGMSDDALMQLAIEARFGRAPSNNELVDLLYFNLLGVHPGQDELSYFAGLIKPGFSQVDLAWLAATQDINFENIDFVGLAQYGLFFEPIGP</sequence>
<comment type="subcellular location">
    <subcellularLocation>
        <location evidence="2">Secreted</location>
    </subcellularLocation>
</comment>
<keyword evidence="8" id="KW-0677">Repeat</keyword>
<dbReference type="Pfam" id="PF13205">
    <property type="entry name" value="Big_5"/>
    <property type="match status" value="1"/>
</dbReference>
<dbReference type="GO" id="GO:0006508">
    <property type="term" value="P:proteolysis"/>
    <property type="evidence" value="ECO:0007669"/>
    <property type="project" value="UniProtKB-KW"/>
</dbReference>
<keyword evidence="7" id="KW-0732">Signal</keyword>
<dbReference type="AlphaFoldDB" id="A0A931IXZ1"/>
<gene>
    <name evidence="13" type="ORF">I7X39_02655</name>
</gene>
<dbReference type="Gene3D" id="2.60.40.1220">
    <property type="match status" value="1"/>
</dbReference>
<dbReference type="EMBL" id="JAEDAK010000002">
    <property type="protein sequence ID" value="MBH9575796.1"/>
    <property type="molecule type" value="Genomic_DNA"/>
</dbReference>
<evidence type="ECO:0000256" key="11">
    <source>
        <dbReference type="SAM" id="MobiDB-lite"/>
    </source>
</evidence>
<dbReference type="CDD" id="cd04277">
    <property type="entry name" value="ZnMc_serralysin_like"/>
    <property type="match status" value="1"/>
</dbReference>
<dbReference type="GO" id="GO:0005509">
    <property type="term" value="F:calcium ion binding"/>
    <property type="evidence" value="ECO:0007669"/>
    <property type="project" value="InterPro"/>
</dbReference>
<dbReference type="SUPFAM" id="SSF55486">
    <property type="entry name" value="Metalloproteases ('zincins'), catalytic domain"/>
    <property type="match status" value="1"/>
</dbReference>
<evidence type="ECO:0000256" key="2">
    <source>
        <dbReference type="ARBA" id="ARBA00004613"/>
    </source>
</evidence>
<dbReference type="PRINTS" id="PR00313">
    <property type="entry name" value="CABNDNGRPT"/>
</dbReference>
<accession>A0A931IXZ1</accession>
<dbReference type="GO" id="GO:0008270">
    <property type="term" value="F:zinc ion binding"/>
    <property type="evidence" value="ECO:0007669"/>
    <property type="project" value="InterPro"/>
</dbReference>
<feature type="compositionally biased region" description="Gly residues" evidence="11">
    <location>
        <begin position="775"/>
        <end position="785"/>
    </location>
</feature>
<dbReference type="InterPro" id="IPR011049">
    <property type="entry name" value="Serralysin-like_metalloprot_C"/>
</dbReference>
<dbReference type="Gene3D" id="2.150.10.10">
    <property type="entry name" value="Serralysin-like metalloprotease, C-terminal"/>
    <property type="match status" value="1"/>
</dbReference>
<keyword evidence="14" id="KW-1185">Reference proteome</keyword>
<dbReference type="Pfam" id="PF00413">
    <property type="entry name" value="Peptidase_M10"/>
    <property type="match status" value="1"/>
</dbReference>
<evidence type="ECO:0000259" key="12">
    <source>
        <dbReference type="SMART" id="SM00235"/>
    </source>
</evidence>
<dbReference type="Pfam" id="PF04151">
    <property type="entry name" value="PPC"/>
    <property type="match status" value="1"/>
</dbReference>
<dbReference type="Gene3D" id="3.40.390.10">
    <property type="entry name" value="Collagenase (Catalytic Domain)"/>
    <property type="match status" value="1"/>
</dbReference>
<dbReference type="InterPro" id="IPR034033">
    <property type="entry name" value="Serralysin-like"/>
</dbReference>
<reference evidence="13" key="1">
    <citation type="submission" date="2020-12" db="EMBL/GenBank/DDBJ databases">
        <title>The genome sequence of Inhella sp. 1Y17.</title>
        <authorList>
            <person name="Liu Y."/>
        </authorList>
    </citation>
    <scope>NUCLEOTIDE SEQUENCE</scope>
    <source>
        <strain evidence="13">1Y17</strain>
    </source>
</reference>
<dbReference type="Gene3D" id="2.60.120.380">
    <property type="match status" value="2"/>
</dbReference>
<dbReference type="InterPro" id="IPR050557">
    <property type="entry name" value="RTX_toxin/Mannuronan_C5-epim"/>
</dbReference>
<dbReference type="PROSITE" id="PS00330">
    <property type="entry name" value="HEMOLYSIN_CALCIUM"/>
    <property type="match status" value="2"/>
</dbReference>
<dbReference type="RefSeq" id="WP_198109421.1">
    <property type="nucleotide sequence ID" value="NZ_JAEDAK010000002.1"/>
</dbReference>
<comment type="similarity">
    <text evidence="3">Belongs to the peptidase M10B family.</text>
</comment>
<comment type="cofactor">
    <cofactor evidence="1">
        <name>Ca(2+)</name>
        <dbReference type="ChEBI" id="CHEBI:29108"/>
    </cofactor>
</comment>